<dbReference type="HOGENOM" id="CLU_543051_0_0_1"/>
<keyword evidence="3" id="KW-1185">Reference proteome</keyword>
<feature type="compositionally biased region" description="Polar residues" evidence="1">
    <location>
        <begin position="264"/>
        <end position="279"/>
    </location>
</feature>
<gene>
    <name evidence="2" type="ORF">MYCFIDRAFT_178309</name>
</gene>
<dbReference type="VEuPathDB" id="FungiDB:MYCFIDRAFT_178309"/>
<reference evidence="2 3" key="1">
    <citation type="journal article" date="2012" name="PLoS Pathog.">
        <title>Diverse lifestyles and strategies of plant pathogenesis encoded in the genomes of eighteen Dothideomycetes fungi.</title>
        <authorList>
            <person name="Ohm R.A."/>
            <person name="Feau N."/>
            <person name="Henrissat B."/>
            <person name="Schoch C.L."/>
            <person name="Horwitz B.A."/>
            <person name="Barry K.W."/>
            <person name="Condon B.J."/>
            <person name="Copeland A.C."/>
            <person name="Dhillon B."/>
            <person name="Glaser F."/>
            <person name="Hesse C.N."/>
            <person name="Kosti I."/>
            <person name="LaButti K."/>
            <person name="Lindquist E.A."/>
            <person name="Lucas S."/>
            <person name="Salamov A.A."/>
            <person name="Bradshaw R.E."/>
            <person name="Ciuffetti L."/>
            <person name="Hamelin R.C."/>
            <person name="Kema G.H.J."/>
            <person name="Lawrence C."/>
            <person name="Scott J.A."/>
            <person name="Spatafora J.W."/>
            <person name="Turgeon B.G."/>
            <person name="de Wit P.J.G.M."/>
            <person name="Zhong S."/>
            <person name="Goodwin S.B."/>
            <person name="Grigoriev I.V."/>
        </authorList>
    </citation>
    <scope>NUCLEOTIDE SEQUENCE [LARGE SCALE GENOMIC DNA]</scope>
    <source>
        <strain evidence="2 3">CIRAD86</strain>
    </source>
</reference>
<sequence>MPRLVFELLQRRLTVISVEAPRKTSAKKGVWVRRASHRTKVIDITVLAFKLTGQRASPPAKNSVWHDSWNDGGHVQLRISFRSLEVDNDAGDRTAKEANGEFRRSSVPGSMPFHDAKPCRDFLIERHCYLQAASNAAIPSALPQHVHSTAPKSDGKKILTAMDSSPADSAPSTDELDTALRALIGRGRFMAPQQRKRLHDMATQANVSFHNKQSKTHQLMLTKKTTENHQTLPLPGSASRTPKPNLRTRTSKLQRNLPHAPQPLHTQNPNTRHPTSPEQSKPPNPGRESFNFLQQQRLRHPHPPLRLHLPDLLARLHRPQKPPSPPKNLGLLDFFRWCVHSTGTEKLVFHVDVTEWNEENLDMGQYKDINEPGCAMYETSEMLLGVIELAKNTAKSGKFTEARIRRDFTLWVGEEEYECRKNSCEMTTTSVSRVEAGCCTIVNGRANCDDNLCKSCPLDKKHRAILKAMQHQEGGCQSCGSDSTTTYERCDDCGEEWETSET</sequence>
<evidence type="ECO:0000313" key="3">
    <source>
        <dbReference type="Proteomes" id="UP000016932"/>
    </source>
</evidence>
<dbReference type="Proteomes" id="UP000016932">
    <property type="component" value="Unassembled WGS sequence"/>
</dbReference>
<dbReference type="GeneID" id="19333921"/>
<organism evidence="2 3">
    <name type="scientific">Pseudocercospora fijiensis (strain CIRAD86)</name>
    <name type="common">Black leaf streak disease fungus</name>
    <name type="synonym">Mycosphaerella fijiensis</name>
    <dbReference type="NCBI Taxonomy" id="383855"/>
    <lineage>
        <taxon>Eukaryota</taxon>
        <taxon>Fungi</taxon>
        <taxon>Dikarya</taxon>
        <taxon>Ascomycota</taxon>
        <taxon>Pezizomycotina</taxon>
        <taxon>Dothideomycetes</taxon>
        <taxon>Dothideomycetidae</taxon>
        <taxon>Mycosphaerellales</taxon>
        <taxon>Mycosphaerellaceae</taxon>
        <taxon>Pseudocercospora</taxon>
    </lineage>
</organism>
<evidence type="ECO:0000313" key="2">
    <source>
        <dbReference type="EMBL" id="EME79748.1"/>
    </source>
</evidence>
<dbReference type="AlphaFoldDB" id="M3ARR6"/>
<feature type="region of interest" description="Disordered" evidence="1">
    <location>
        <begin position="145"/>
        <end position="174"/>
    </location>
</feature>
<feature type="region of interest" description="Disordered" evidence="1">
    <location>
        <begin position="226"/>
        <end position="289"/>
    </location>
</feature>
<dbReference type="KEGG" id="pfj:MYCFIDRAFT_178309"/>
<protein>
    <submittedName>
        <fullName evidence="2">Uncharacterized protein</fullName>
    </submittedName>
</protein>
<dbReference type="RefSeq" id="XP_007930388.1">
    <property type="nucleotide sequence ID" value="XM_007932197.1"/>
</dbReference>
<proteinExistence type="predicted"/>
<dbReference type="EMBL" id="KB446562">
    <property type="protein sequence ID" value="EME79748.1"/>
    <property type="molecule type" value="Genomic_DNA"/>
</dbReference>
<accession>M3ARR6</accession>
<name>M3ARR6_PSEFD</name>
<feature type="compositionally biased region" description="Low complexity" evidence="1">
    <location>
        <begin position="163"/>
        <end position="172"/>
    </location>
</feature>
<feature type="compositionally biased region" description="Polar residues" evidence="1">
    <location>
        <begin position="238"/>
        <end position="254"/>
    </location>
</feature>
<evidence type="ECO:0000256" key="1">
    <source>
        <dbReference type="SAM" id="MobiDB-lite"/>
    </source>
</evidence>